<feature type="region of interest" description="Disordered" evidence="1">
    <location>
        <begin position="377"/>
        <end position="683"/>
    </location>
</feature>
<gene>
    <name evidence="2" type="ORF">NEMBOFW57_003846</name>
</gene>
<feature type="compositionally biased region" description="Basic and acidic residues" evidence="1">
    <location>
        <begin position="70"/>
        <end position="79"/>
    </location>
</feature>
<feature type="compositionally biased region" description="Gly residues" evidence="1">
    <location>
        <begin position="1"/>
        <end position="11"/>
    </location>
</feature>
<dbReference type="GO" id="GO:0006360">
    <property type="term" value="P:transcription by RNA polymerase I"/>
    <property type="evidence" value="ECO:0007669"/>
    <property type="project" value="InterPro"/>
</dbReference>
<dbReference type="PANTHER" id="PTHR28155:SF1">
    <property type="entry name" value="DNA-DIRECTED RNA POLYMERASE I SUBUNIT RPA34.5-DOMAIN-CONTAINING PROTEIN"/>
    <property type="match status" value="1"/>
</dbReference>
<feature type="compositionally biased region" description="Acidic residues" evidence="1">
    <location>
        <begin position="214"/>
        <end position="228"/>
    </location>
</feature>
<name>A0AAD4F620_9PEZI</name>
<evidence type="ECO:0000313" key="3">
    <source>
        <dbReference type="Proteomes" id="UP001197093"/>
    </source>
</evidence>
<organism evidence="2 3">
    <name type="scientific">Staphylotrichum longicolle</name>
    <dbReference type="NCBI Taxonomy" id="669026"/>
    <lineage>
        <taxon>Eukaryota</taxon>
        <taxon>Fungi</taxon>
        <taxon>Dikarya</taxon>
        <taxon>Ascomycota</taxon>
        <taxon>Pezizomycotina</taxon>
        <taxon>Sordariomycetes</taxon>
        <taxon>Sordariomycetidae</taxon>
        <taxon>Sordariales</taxon>
        <taxon>Chaetomiaceae</taxon>
        <taxon>Staphylotrichum</taxon>
    </lineage>
</organism>
<feature type="compositionally biased region" description="Polar residues" evidence="1">
    <location>
        <begin position="185"/>
        <end position="202"/>
    </location>
</feature>
<keyword evidence="3" id="KW-1185">Reference proteome</keyword>
<feature type="compositionally biased region" description="Low complexity" evidence="1">
    <location>
        <begin position="140"/>
        <end position="160"/>
    </location>
</feature>
<feature type="compositionally biased region" description="Polar residues" evidence="1">
    <location>
        <begin position="429"/>
        <end position="441"/>
    </location>
</feature>
<dbReference type="AlphaFoldDB" id="A0AAD4F620"/>
<feature type="compositionally biased region" description="Acidic residues" evidence="1">
    <location>
        <begin position="54"/>
        <end position="69"/>
    </location>
</feature>
<feature type="compositionally biased region" description="Basic and acidic residues" evidence="1">
    <location>
        <begin position="453"/>
        <end position="465"/>
    </location>
</feature>
<sequence length="683" mass="72274">MGRQVEGGQGKEGCLNTDQAEATPTTSLKAKVESPATKPATQKAQVSESSSSESEGESESDSESDDGDDKMDVDSDPKSATKSKGVKSGKSKAAESESESESSDEEMASPVAKTHKKAESTSASEASSASESESSDEEVATTATAKTAKTATTKKTPSAAEKSESESDSESESASESEDEPVTAGKTNGTQSSKTAVSVNKTAKNKEPVSDSESASDAEESGSESESDEPTKSMALEKRNGKTAVQPAREIISQGFHLRKAEEDIDAAAIARAFKKAKAEGKQIWYFTAPKSVPIEVIQKQRIPLDKFHAGKSIFSHEGAEYTGKFEEPVSHAIKVLIPGKTANNYETLSQPVDRVLHMTRMMRFGEEGEGSLAPTAISSAIVPNAPRPQPKGLKARYQPYGVTKGAKSNVGVDASDDDDVDVEMTQAPPISSGSAANAKSDTPKAAKKRKHGDVEKATPSKEEVVSTPIKKSKKARVDSSQAVKETPVLPPVPGSSAKVVAPPEAEQASPVKKSKSKDKSKKKDSTSTETKKPPKVTPVMPPTIPSSAIQQGIGAANGSPAWQSMSERRKAVEAARASTPSTPTKPRIPSLTPVPIPGVPTPHKVYPSKPWTLRTPTNPVAWPSATPSASREPIKSILKTPEREQHSGGQSKSSKKKNKKKKHHRSPKVSWMGDTKRGQGSY</sequence>
<evidence type="ECO:0000256" key="1">
    <source>
        <dbReference type="SAM" id="MobiDB-lite"/>
    </source>
</evidence>
<feature type="compositionally biased region" description="Basic and acidic residues" evidence="1">
    <location>
        <begin position="229"/>
        <end position="240"/>
    </location>
</feature>
<feature type="compositionally biased region" description="Pro residues" evidence="1">
    <location>
        <begin position="536"/>
        <end position="545"/>
    </location>
</feature>
<feature type="compositionally biased region" description="Polar residues" evidence="1">
    <location>
        <begin position="16"/>
        <end position="28"/>
    </location>
</feature>
<dbReference type="EMBL" id="JAHCVI010000001">
    <property type="protein sequence ID" value="KAG7293789.1"/>
    <property type="molecule type" value="Genomic_DNA"/>
</dbReference>
<dbReference type="Gene3D" id="6.20.250.70">
    <property type="match status" value="1"/>
</dbReference>
<feature type="compositionally biased region" description="Acidic residues" evidence="1">
    <location>
        <begin position="166"/>
        <end position="181"/>
    </location>
</feature>
<dbReference type="InterPro" id="IPR053263">
    <property type="entry name" value="Euk_RPA34_RNAP_subunit"/>
</dbReference>
<proteinExistence type="predicted"/>
<dbReference type="PANTHER" id="PTHR28155">
    <property type="entry name" value="ACR243WP"/>
    <property type="match status" value="1"/>
</dbReference>
<evidence type="ECO:0000313" key="2">
    <source>
        <dbReference type="EMBL" id="KAG7293789.1"/>
    </source>
</evidence>
<feature type="compositionally biased region" description="Acidic residues" evidence="1">
    <location>
        <begin position="96"/>
        <end position="107"/>
    </location>
</feature>
<feature type="region of interest" description="Disordered" evidence="1">
    <location>
        <begin position="1"/>
        <end position="247"/>
    </location>
</feature>
<accession>A0AAD4F620</accession>
<reference evidence="2" key="1">
    <citation type="submission" date="2023-02" db="EMBL/GenBank/DDBJ databases">
        <authorList>
            <person name="Palmer J.M."/>
        </authorList>
    </citation>
    <scope>NUCLEOTIDE SEQUENCE</scope>
    <source>
        <strain evidence="2">FW57</strain>
    </source>
</reference>
<feature type="compositionally biased region" description="Basic and acidic residues" evidence="1">
    <location>
        <begin position="522"/>
        <end position="533"/>
    </location>
</feature>
<comment type="caution">
    <text evidence="2">The sequence shown here is derived from an EMBL/GenBank/DDBJ whole genome shotgun (WGS) entry which is preliminary data.</text>
</comment>
<dbReference type="InterPro" id="IPR013240">
    <property type="entry name" value="DNA-dir_RNA_pol1_su_RPA34"/>
</dbReference>
<feature type="compositionally biased region" description="Low complexity" evidence="1">
    <location>
        <begin position="120"/>
        <end position="132"/>
    </location>
</feature>
<dbReference type="Pfam" id="PF08208">
    <property type="entry name" value="RNA_polI_A34"/>
    <property type="match status" value="1"/>
</dbReference>
<feature type="compositionally biased region" description="Basic residues" evidence="1">
    <location>
        <begin position="654"/>
        <end position="668"/>
    </location>
</feature>
<dbReference type="Proteomes" id="UP001197093">
    <property type="component" value="Unassembled WGS sequence"/>
</dbReference>
<protein>
    <submittedName>
        <fullName evidence="2">Uncharacterized protein</fullName>
    </submittedName>
</protein>